<protein>
    <recommendedName>
        <fullName evidence="5">WD40 repeat protein</fullName>
    </recommendedName>
</protein>
<dbReference type="InterPro" id="IPR036322">
    <property type="entry name" value="WD40_repeat_dom_sf"/>
</dbReference>
<dbReference type="EMBL" id="VDLU01000001">
    <property type="protein sequence ID" value="TNJ30133.1"/>
    <property type="molecule type" value="Genomic_DNA"/>
</dbReference>
<evidence type="ECO:0000313" key="3">
    <source>
        <dbReference type="EMBL" id="TNJ30133.1"/>
    </source>
</evidence>
<feature type="region of interest" description="Disordered" evidence="2">
    <location>
        <begin position="1381"/>
        <end position="1405"/>
    </location>
</feature>
<comment type="caution">
    <text evidence="3">The sequence shown here is derived from an EMBL/GenBank/DDBJ whole genome shotgun (WGS) entry which is preliminary data.</text>
</comment>
<accession>A0A4Z1T7R3</accession>
<feature type="compositionally biased region" description="Low complexity" evidence="2">
    <location>
        <begin position="1396"/>
        <end position="1405"/>
    </location>
</feature>
<name>A0A4Z1T7R3_GIAMU</name>
<feature type="compositionally biased region" description="Acidic residues" evidence="2">
    <location>
        <begin position="1381"/>
        <end position="1395"/>
    </location>
</feature>
<dbReference type="OrthoDB" id="273771at2759"/>
<dbReference type="SUPFAM" id="SSF47370">
    <property type="entry name" value="Bromodomain"/>
    <property type="match status" value="1"/>
</dbReference>
<evidence type="ECO:0000256" key="2">
    <source>
        <dbReference type="SAM" id="MobiDB-lite"/>
    </source>
</evidence>
<dbReference type="Proteomes" id="UP000315496">
    <property type="component" value="Chromosome 1"/>
</dbReference>
<dbReference type="InterPro" id="IPR036427">
    <property type="entry name" value="Bromodomain-like_sf"/>
</dbReference>
<keyword evidence="1" id="KW-0103">Bromodomain</keyword>
<sequence>MDSIVAVLLAALREQGATYRQVLEVLQLVRGWDSLNVNSYSTLQLLNALTAQNARLSFRIGMLASQMLLTRPATQYRVCLPLAEDSVELALETVFRRQAIVQGHQIYDEGFTALRVFRSGYLVSASDDGAVKLWYTGNAQFQLIGFLVSHISHSNRIIDVVVLNDKYIVTLWSDSVVVWRLPTEIPRSMQLYLSSLALTFTIRGQFSAHNLSLEKICVSQGSPYAIIVERQSLFLLNIETGDSCALFHILHFSEFSHIVWATCNSATTELAFVWIFDELPFLTLLDLTQLSSPPDPWRYISPMGQDAVYGELPNSLLFTVQVEAPQTEWALAGERIIPRFVQYSLDGQYIALAFQNLSCVIVYNMTTIRQAWAAARTEAMPDQDDLLSGSSKDGTTSIKDEDASSMAPVTRIFTMASRVFGMQPFKALGGLDPWFLSFMNMSVASNCEAAASYWICTTVTFSPDSNAIACQASCRSSRYNKNYLLLFDISVLRTISENPLYAQLEDIFEQDEVAIRKQSIPSGIEGSFVHRKINPRARAVLSGTGSGIAISALDISPLNYKLNGQLLPYVWIVSDTLSTELGFLRVHHANGDELPVTLGLSDLILYFLAPFTYQYLMGVHMPCCSMTPTSLSFSDIRLDIKTMSIFVSNAMGQIMLTGITSKVHDPQPQEQFLSIELPALTDARFRPPTASTSFLTPVPHRNKHAIVDLSLTELYLADPTSYLPLASMYKVLLEIVLVPNKTIVVSSLSDATRIPNLKDQGQSIVSLSLVGFLDSCLRFALHWALRRIGVSEVIITHIIPTFANPNALYRSMAAYDLIRALISGTNPLHICSALNSVYSDDNLDEATLDQRITIFSRRQRCIYGEFYRDLYQSYTIEADGLPHGVISPMDAHTNALIYSQLSDAFYIDRASGAFSLLENVTTNKDIRPRDKIELASELLDTNRQVLVTVPNIQDNSTARLDGAVNLEQVSFHSSSTNDTDEIIAHIAAQIAEESSEDSYSTESTDNTTASTFSFTSSGTESDGSLELSQRVGSNENTSKSSETEEKPASEHLSMAPDIRGSKQFARRLAATQIREIRARNYEYRRVLLAERPHTQLETTVHTLLHPGDAVLVFPQELYSSLKFLVTIVPGERKSLTRVIDLIQHRLDDPPFFAAVKIVYPRYQKLCSACRHDVDDNVMLLDVDLVTITPANLSPILTHDYPLLFPLLEDSRTKGHYSLDVGPPLSLTILPLSRSFHLALPRSLDQCIIHSLMGLFPVRAILDGLLKWNYDLNASSNPEPYLYGYSSQPPVGEFTEQAHLEDPSQTLLLLEQEVYRELGVIKPTCFTQKGLSQFRDHTASVLTFQDRSLWDEALLERSTEVQRQPGKYSLGQNGVAKLIQEEDEGVDEEEGEETESEYSSGSQVSSGSYSSYTSSFATPSPPPKKIVVKGPTLQDTSAILSRMQSHFGSEVQRIIFGRKMKKNWIPDVPMDDPFPRTHSFWGYVIPAAFKTMYLVVLQILDTQADPFLKLTRLCQEHVLATFGEADMHPSPAALRTALGTNYEPFLRLATSNLNIDIATAIATWFLSERNEWAKTEPVLRTSHRRHLRKSAQGHLSQLKGRLSELIDAKGRITFIPPDLVTATVVELVDDLEVESPLLLENCLIANEPQIIYDLFGLNVALKLDQEEGCGHLTCSLSYDSAPHLEKDRNLRQYATEMTDPLAGFFGLSIYSRMRLLAIVVHALERAVGKSKTQSVMSQVMSSPVRLGKVFAQQIPQPVWINLILQRVCFGHYRSLLMLVNDLRIIPGNLVTCNGDTKFANDCLEFCENVVDTLQKAFGKLAKLSPEEVSTLERLLRVELDETEPALKKNR</sequence>
<keyword evidence="4" id="KW-1185">Reference proteome</keyword>
<evidence type="ECO:0000313" key="4">
    <source>
        <dbReference type="Proteomes" id="UP000315496"/>
    </source>
</evidence>
<organism evidence="3 4">
    <name type="scientific">Giardia muris</name>
    <dbReference type="NCBI Taxonomy" id="5742"/>
    <lineage>
        <taxon>Eukaryota</taxon>
        <taxon>Metamonada</taxon>
        <taxon>Diplomonadida</taxon>
        <taxon>Hexamitidae</taxon>
        <taxon>Giardiinae</taxon>
        <taxon>Giardia</taxon>
    </lineage>
</organism>
<dbReference type="InterPro" id="IPR015943">
    <property type="entry name" value="WD40/YVTN_repeat-like_dom_sf"/>
</dbReference>
<feature type="compositionally biased region" description="Low complexity" evidence="2">
    <location>
        <begin position="993"/>
        <end position="1024"/>
    </location>
</feature>
<evidence type="ECO:0000256" key="1">
    <source>
        <dbReference type="ARBA" id="ARBA00023117"/>
    </source>
</evidence>
<gene>
    <name evidence="3" type="ORF">GMRT_11066</name>
</gene>
<proteinExistence type="predicted"/>
<reference evidence="3 4" key="1">
    <citation type="submission" date="2019-05" db="EMBL/GenBank/DDBJ databases">
        <title>The compact genome of Giardia muris reveals important steps in the evolution of intestinal protozoan parasites.</title>
        <authorList>
            <person name="Xu F."/>
            <person name="Jimenez-Gonzalez A."/>
            <person name="Einarsson E."/>
            <person name="Astvaldsson A."/>
            <person name="Peirasmaki D."/>
            <person name="Eckmann L."/>
            <person name="Andersson J.O."/>
            <person name="Svard S.G."/>
            <person name="Jerlstrom-Hultqvist J."/>
        </authorList>
    </citation>
    <scope>NUCLEOTIDE SEQUENCE [LARGE SCALE GENOMIC DNA]</scope>
    <source>
        <strain evidence="3 4">Roberts-Thomson</strain>
    </source>
</reference>
<feature type="region of interest" description="Disordered" evidence="2">
    <location>
        <begin position="993"/>
        <end position="1057"/>
    </location>
</feature>
<dbReference type="SUPFAM" id="SSF50978">
    <property type="entry name" value="WD40 repeat-like"/>
    <property type="match status" value="1"/>
</dbReference>
<evidence type="ECO:0008006" key="5">
    <source>
        <dbReference type="Google" id="ProtNLM"/>
    </source>
</evidence>
<dbReference type="VEuPathDB" id="GiardiaDB:GMRT_11066"/>
<dbReference type="Gene3D" id="2.130.10.10">
    <property type="entry name" value="YVTN repeat-like/Quinoprotein amine dehydrogenase"/>
    <property type="match status" value="1"/>
</dbReference>